<feature type="compositionally biased region" description="Polar residues" evidence="1">
    <location>
        <begin position="195"/>
        <end position="205"/>
    </location>
</feature>
<dbReference type="AlphaFoldDB" id="A0AAI8VBR1"/>
<dbReference type="EMBL" id="CAUWAG010000003">
    <property type="protein sequence ID" value="CAJ2501943.1"/>
    <property type="molecule type" value="Genomic_DNA"/>
</dbReference>
<feature type="region of interest" description="Disordered" evidence="1">
    <location>
        <begin position="400"/>
        <end position="428"/>
    </location>
</feature>
<evidence type="ECO:0000313" key="2">
    <source>
        <dbReference type="EMBL" id="CAJ2501943.1"/>
    </source>
</evidence>
<feature type="compositionally biased region" description="Low complexity" evidence="1">
    <location>
        <begin position="13"/>
        <end position="23"/>
    </location>
</feature>
<feature type="region of interest" description="Disordered" evidence="1">
    <location>
        <begin position="443"/>
        <end position="491"/>
    </location>
</feature>
<keyword evidence="3" id="KW-1185">Reference proteome</keyword>
<feature type="compositionally biased region" description="Polar residues" evidence="1">
    <location>
        <begin position="109"/>
        <end position="131"/>
    </location>
</feature>
<feature type="compositionally biased region" description="Basic and acidic residues" evidence="1">
    <location>
        <begin position="24"/>
        <end position="33"/>
    </location>
</feature>
<comment type="caution">
    <text evidence="2">The sequence shown here is derived from an EMBL/GenBank/DDBJ whole genome shotgun (WGS) entry which is preliminary data.</text>
</comment>
<feature type="compositionally biased region" description="Basic and acidic residues" evidence="1">
    <location>
        <begin position="288"/>
        <end position="307"/>
    </location>
</feature>
<feature type="region of interest" description="Disordered" evidence="1">
    <location>
        <begin position="1"/>
        <end position="146"/>
    </location>
</feature>
<accession>A0AAI8VBR1</accession>
<feature type="compositionally biased region" description="Low complexity" evidence="1">
    <location>
        <begin position="455"/>
        <end position="468"/>
    </location>
</feature>
<feature type="compositionally biased region" description="Basic and acidic residues" evidence="1">
    <location>
        <begin position="176"/>
        <end position="185"/>
    </location>
</feature>
<feature type="region of interest" description="Disordered" evidence="1">
    <location>
        <begin position="530"/>
        <end position="557"/>
    </location>
</feature>
<name>A0AAI8VBR1_9PEZI</name>
<organism evidence="2 3">
    <name type="scientific">Anthostomella pinea</name>
    <dbReference type="NCBI Taxonomy" id="933095"/>
    <lineage>
        <taxon>Eukaryota</taxon>
        <taxon>Fungi</taxon>
        <taxon>Dikarya</taxon>
        <taxon>Ascomycota</taxon>
        <taxon>Pezizomycotina</taxon>
        <taxon>Sordariomycetes</taxon>
        <taxon>Xylariomycetidae</taxon>
        <taxon>Xylariales</taxon>
        <taxon>Xylariaceae</taxon>
        <taxon>Anthostomella</taxon>
    </lineage>
</organism>
<reference evidence="2" key="1">
    <citation type="submission" date="2023-10" db="EMBL/GenBank/DDBJ databases">
        <authorList>
            <person name="Hackl T."/>
        </authorList>
    </citation>
    <scope>NUCLEOTIDE SEQUENCE</scope>
</reference>
<sequence length="603" mass="65332">MSSDRPSTSGGPSSKNSDKNSFNFDKRVSRDDFFLASSSIPTRGVGSKPYVTTPGQLPTPDASPRSSPAPRPAIVPIIRMATPESSTENVPAGIGMALGSPAHPPRTGGTWNPQSSLRPRQASTPVLTSPASRVGGTDSYGMPIQKKQHSKWKLFSKFGRKHSDQSASAVSISEPNELKGFHRQEQPPGRWAPERSNTMENSKTLRYKPTRSQTMPYMEGHEAFGSIPIVLDDTAPSSVSAGPLLTVDIPDITMERYSVMFGSVLQPPPSQSLLARRQATVKKLKSIKDTIEHEEEKKYHVQPRRETSPQPVTRSPAFALFPPTPSSRPKQLHPLRQSQHSRSNTSPATLPSPSRATFEGSAYGQRPSIDEGSGLNSLKHPPAHHQKKGKLNIATLAKGREQNTTPVSQLGNGQSSLLRESPTDMDSPEYEVVTVEQLRPNAQHMQAEPRWQQISPSQLTLSTASSATSDRKRSPSLASSAHTHVTSSSDLDDPAVVVETAKMTAVEMSIARQISISQQQREMLRPLRTASPACPAPGKARPSPFRSTTSTSTATSPVALSIGKNERLAETKTLTPILVHPSATLDSQLAQHRKSEFIVLEGA</sequence>
<protein>
    <submittedName>
        <fullName evidence="2">Uu.00g047960.m01.CDS01</fullName>
    </submittedName>
</protein>
<feature type="compositionally biased region" description="Polar residues" evidence="1">
    <location>
        <begin position="336"/>
        <end position="355"/>
    </location>
</feature>
<gene>
    <name evidence="2" type="ORF">KHLLAP_LOCUS2411</name>
</gene>
<proteinExistence type="predicted"/>
<feature type="region of interest" description="Disordered" evidence="1">
    <location>
        <begin position="288"/>
        <end position="388"/>
    </location>
</feature>
<feature type="compositionally biased region" description="Polar residues" evidence="1">
    <location>
        <begin position="165"/>
        <end position="174"/>
    </location>
</feature>
<evidence type="ECO:0000313" key="3">
    <source>
        <dbReference type="Proteomes" id="UP001295740"/>
    </source>
</evidence>
<feature type="compositionally biased region" description="Polar residues" evidence="1">
    <location>
        <begin position="402"/>
        <end position="418"/>
    </location>
</feature>
<dbReference type="Proteomes" id="UP001295740">
    <property type="component" value="Unassembled WGS sequence"/>
</dbReference>
<feature type="compositionally biased region" description="Polar residues" evidence="1">
    <location>
        <begin position="1"/>
        <end position="12"/>
    </location>
</feature>
<feature type="region of interest" description="Disordered" evidence="1">
    <location>
        <begin position="163"/>
        <end position="205"/>
    </location>
</feature>
<feature type="compositionally biased region" description="Low complexity" evidence="1">
    <location>
        <begin position="540"/>
        <end position="557"/>
    </location>
</feature>
<evidence type="ECO:0000256" key="1">
    <source>
        <dbReference type="SAM" id="MobiDB-lite"/>
    </source>
</evidence>
<feature type="compositionally biased region" description="Low complexity" evidence="1">
    <location>
        <begin position="476"/>
        <end position="489"/>
    </location>
</feature>